<organism evidence="4 5">
    <name type="scientific">Alicyclobacillus tolerans</name>
    <dbReference type="NCBI Taxonomy" id="90970"/>
    <lineage>
        <taxon>Bacteria</taxon>
        <taxon>Bacillati</taxon>
        <taxon>Bacillota</taxon>
        <taxon>Bacilli</taxon>
        <taxon>Bacillales</taxon>
        <taxon>Alicyclobacillaceae</taxon>
        <taxon>Alicyclobacillus</taxon>
    </lineage>
</organism>
<dbReference type="InterPro" id="IPR025052">
    <property type="entry name" value="DUF3967"/>
</dbReference>
<dbReference type="InterPro" id="IPR009061">
    <property type="entry name" value="DNA-bd_dom_put_sf"/>
</dbReference>
<feature type="coiled-coil region" evidence="1">
    <location>
        <begin position="161"/>
        <end position="225"/>
    </location>
</feature>
<dbReference type="Pfam" id="PF13152">
    <property type="entry name" value="DUF3967"/>
    <property type="match status" value="1"/>
</dbReference>
<evidence type="ECO:0000313" key="5">
    <source>
        <dbReference type="Proteomes" id="UP000184016"/>
    </source>
</evidence>
<keyword evidence="5" id="KW-1185">Reference proteome</keyword>
<evidence type="ECO:0000259" key="3">
    <source>
        <dbReference type="Pfam" id="PF13411"/>
    </source>
</evidence>
<dbReference type="Proteomes" id="UP000184016">
    <property type="component" value="Unassembled WGS sequence"/>
</dbReference>
<feature type="domain" description="HTH merR-type" evidence="3">
    <location>
        <begin position="12"/>
        <end position="80"/>
    </location>
</feature>
<feature type="domain" description="DUF3967" evidence="2">
    <location>
        <begin position="198"/>
        <end position="227"/>
    </location>
</feature>
<reference evidence="5" key="1">
    <citation type="submission" date="2016-11" db="EMBL/GenBank/DDBJ databases">
        <authorList>
            <person name="Varghese N."/>
            <person name="Submissions S."/>
        </authorList>
    </citation>
    <scope>NUCLEOTIDE SEQUENCE [LARGE SCALE GENOMIC DNA]</scope>
    <source>
        <strain evidence="5">USBA-503</strain>
    </source>
</reference>
<dbReference type="Pfam" id="PF13411">
    <property type="entry name" value="MerR_1"/>
    <property type="match status" value="1"/>
</dbReference>
<dbReference type="GO" id="GO:0006355">
    <property type="term" value="P:regulation of DNA-templated transcription"/>
    <property type="evidence" value="ECO:0007669"/>
    <property type="project" value="InterPro"/>
</dbReference>
<dbReference type="EMBL" id="FRAF01000036">
    <property type="protein sequence ID" value="SHL08284.1"/>
    <property type="molecule type" value="Genomic_DNA"/>
</dbReference>
<accession>A0A1M6XQQ3</accession>
<dbReference type="STRING" id="1830138.SAMN05443507_13614"/>
<evidence type="ECO:0000259" key="2">
    <source>
        <dbReference type="Pfam" id="PF13152"/>
    </source>
</evidence>
<evidence type="ECO:0000256" key="1">
    <source>
        <dbReference type="SAM" id="Coils"/>
    </source>
</evidence>
<dbReference type="InterPro" id="IPR000551">
    <property type="entry name" value="MerR-type_HTH_dom"/>
</dbReference>
<sequence length="231" mass="27825">MVIKLNDWIQTFSSSQVAQQIDVKTVTLRAWCKYLENEFDYKIMRDDQGNRMFTEVDISALRKFKEYMEKNLGWEKAAELVVREFSDRLSVVDKNVDDANIDLIETINSIQKELENQQLFNQELVRLLDEREKSFEEKLKRIITPLHLQLETSHEEKQLILEKHEKIKMELIGKIDFLQKEYEKKDELKHRYIEESLKRRDEELLKILRTIQENTERELAATKRKKFLGLF</sequence>
<gene>
    <name evidence="4" type="ORF">SAMN05443507_13614</name>
</gene>
<dbReference type="Gene3D" id="1.10.1660.10">
    <property type="match status" value="1"/>
</dbReference>
<protein>
    <submittedName>
        <fullName evidence="4">MerR HTH family regulatory protein</fullName>
    </submittedName>
</protein>
<proteinExistence type="predicted"/>
<dbReference type="GO" id="GO:0003677">
    <property type="term" value="F:DNA binding"/>
    <property type="evidence" value="ECO:0007669"/>
    <property type="project" value="InterPro"/>
</dbReference>
<evidence type="ECO:0000313" key="4">
    <source>
        <dbReference type="EMBL" id="SHL08284.1"/>
    </source>
</evidence>
<dbReference type="AlphaFoldDB" id="A0A1M6XQQ3"/>
<dbReference type="SUPFAM" id="SSF46955">
    <property type="entry name" value="Putative DNA-binding domain"/>
    <property type="match status" value="1"/>
</dbReference>
<keyword evidence="1" id="KW-0175">Coiled coil</keyword>
<name>A0A1M6XQQ3_9BACL</name>